<keyword evidence="2" id="KW-1185">Reference proteome</keyword>
<proteinExistence type="predicted"/>
<organism evidence="1 2">
    <name type="scientific">Stylosanthes scabra</name>
    <dbReference type="NCBI Taxonomy" id="79078"/>
    <lineage>
        <taxon>Eukaryota</taxon>
        <taxon>Viridiplantae</taxon>
        <taxon>Streptophyta</taxon>
        <taxon>Embryophyta</taxon>
        <taxon>Tracheophyta</taxon>
        <taxon>Spermatophyta</taxon>
        <taxon>Magnoliopsida</taxon>
        <taxon>eudicotyledons</taxon>
        <taxon>Gunneridae</taxon>
        <taxon>Pentapetalae</taxon>
        <taxon>rosids</taxon>
        <taxon>fabids</taxon>
        <taxon>Fabales</taxon>
        <taxon>Fabaceae</taxon>
        <taxon>Papilionoideae</taxon>
        <taxon>50 kb inversion clade</taxon>
        <taxon>dalbergioids sensu lato</taxon>
        <taxon>Dalbergieae</taxon>
        <taxon>Pterocarpus clade</taxon>
        <taxon>Stylosanthes</taxon>
    </lineage>
</organism>
<gene>
    <name evidence="1" type="ORF">PIB30_047683</name>
</gene>
<comment type="caution">
    <text evidence="1">The sequence shown here is derived from an EMBL/GenBank/DDBJ whole genome shotgun (WGS) entry which is preliminary data.</text>
</comment>
<name>A0ABU6ZFM5_9FABA</name>
<protein>
    <submittedName>
        <fullName evidence="1">Uncharacterized protein</fullName>
    </submittedName>
</protein>
<accession>A0ABU6ZFM5</accession>
<reference evidence="1 2" key="1">
    <citation type="journal article" date="2023" name="Plants (Basel)">
        <title>Bridging the Gap: Combining Genomics and Transcriptomics Approaches to Understand Stylosanthes scabra, an Orphan Legume from the Brazilian Caatinga.</title>
        <authorList>
            <person name="Ferreira-Neto J.R.C."/>
            <person name="da Silva M.D."/>
            <person name="Binneck E."/>
            <person name="de Melo N.F."/>
            <person name="da Silva R.H."/>
            <person name="de Melo A.L.T.M."/>
            <person name="Pandolfi V."/>
            <person name="Bustamante F.O."/>
            <person name="Brasileiro-Vidal A.C."/>
            <person name="Benko-Iseppon A.M."/>
        </authorList>
    </citation>
    <scope>NUCLEOTIDE SEQUENCE [LARGE SCALE GENOMIC DNA]</scope>
    <source>
        <tissue evidence="1">Leaves</tissue>
    </source>
</reference>
<dbReference type="Proteomes" id="UP001341840">
    <property type="component" value="Unassembled WGS sequence"/>
</dbReference>
<dbReference type="EMBL" id="JASCZI010272167">
    <property type="protein sequence ID" value="MED6220727.1"/>
    <property type="molecule type" value="Genomic_DNA"/>
</dbReference>
<evidence type="ECO:0000313" key="1">
    <source>
        <dbReference type="EMBL" id="MED6220727.1"/>
    </source>
</evidence>
<sequence>MDDNGCAPYDRLLKRQNKVGFAEGSKYVCVCFEVCESLSIIIVAAVEGSKYVFLLFEVCESLPITIVAATLHSLNIRKISSIKEAQLRRWRNLNADRN</sequence>
<evidence type="ECO:0000313" key="2">
    <source>
        <dbReference type="Proteomes" id="UP001341840"/>
    </source>
</evidence>